<dbReference type="Pfam" id="PF12172">
    <property type="entry name" value="zf-ChsH2"/>
    <property type="match status" value="1"/>
</dbReference>
<dbReference type="Proteomes" id="UP000196084">
    <property type="component" value="Unassembled WGS sequence"/>
</dbReference>
<dbReference type="PANTHER" id="PTHR34075:SF5">
    <property type="entry name" value="BLR3430 PROTEIN"/>
    <property type="match status" value="1"/>
</dbReference>
<dbReference type="SUPFAM" id="SSF50249">
    <property type="entry name" value="Nucleic acid-binding proteins"/>
    <property type="match status" value="1"/>
</dbReference>
<keyword evidence="4" id="KW-1185">Reference proteome</keyword>
<dbReference type="InterPro" id="IPR052513">
    <property type="entry name" value="Thioester_dehydratase-like"/>
</dbReference>
<dbReference type="Pfam" id="PF01796">
    <property type="entry name" value="OB_ChsH2_C"/>
    <property type="match status" value="1"/>
</dbReference>
<evidence type="ECO:0000313" key="3">
    <source>
        <dbReference type="EMBL" id="OVE84615.1"/>
    </source>
</evidence>
<feature type="domain" description="ChsH2 rubredoxin-like zinc ribbon" evidence="2">
    <location>
        <begin position="34"/>
        <end position="55"/>
    </location>
</feature>
<evidence type="ECO:0000313" key="4">
    <source>
        <dbReference type="Proteomes" id="UP000196084"/>
    </source>
</evidence>
<dbReference type="InterPro" id="IPR022002">
    <property type="entry name" value="ChsH2_Znr"/>
</dbReference>
<sequence length="136" mass="14530">MSENTESDGERTRDAGFDDWLDAARANEAYSLVCEAGHHSLPPRRVCPECGSTDLTEEPLPETGEVETVTVTHVATPSFEADAPYATAIADFGPVRLTGQVVEVDPETVEPGLAVEIAVTTSETSGKRIVGFRPVQ</sequence>
<comment type="caution">
    <text evidence="3">The sequence shown here is derived from an EMBL/GenBank/DDBJ whole genome shotgun (WGS) entry which is preliminary data.</text>
</comment>
<organism evidence="3 4">
    <name type="scientific">Natronolimnobius baerhuensis</name>
    <dbReference type="NCBI Taxonomy" id="253108"/>
    <lineage>
        <taxon>Archaea</taxon>
        <taxon>Methanobacteriati</taxon>
        <taxon>Methanobacteriota</taxon>
        <taxon>Stenosarchaea group</taxon>
        <taxon>Halobacteria</taxon>
        <taxon>Halobacteriales</taxon>
        <taxon>Natrialbaceae</taxon>
        <taxon>Natronolimnobius</taxon>
    </lineage>
</organism>
<dbReference type="InterPro" id="IPR012340">
    <property type="entry name" value="NA-bd_OB-fold"/>
</dbReference>
<dbReference type="EMBL" id="MWPH01000002">
    <property type="protein sequence ID" value="OVE84615.1"/>
    <property type="molecule type" value="Genomic_DNA"/>
</dbReference>
<gene>
    <name evidence="3" type="ORF">B2G88_09465</name>
</gene>
<dbReference type="RefSeq" id="WP_054862332.1">
    <property type="nucleotide sequence ID" value="NZ_MWPH01000002.1"/>
</dbReference>
<protein>
    <submittedName>
        <fullName evidence="3">Nucleic acid-binding protein</fullName>
    </submittedName>
</protein>
<accession>A0A202E8M5</accession>
<dbReference type="InterPro" id="IPR002878">
    <property type="entry name" value="ChsH2_C"/>
</dbReference>
<reference evidence="3 4" key="1">
    <citation type="submission" date="2017-02" db="EMBL/GenBank/DDBJ databases">
        <title>Natronthermophilus aegyptiacus gen. nov.,sp. nov., an aerobic, extremely halophilic alkalithermophilic archaeon isolated from the athalassohaline Wadi An Natrun, Egypt.</title>
        <authorList>
            <person name="Zhao B."/>
        </authorList>
    </citation>
    <scope>NUCLEOTIDE SEQUENCE [LARGE SCALE GENOMIC DNA]</scope>
    <source>
        <strain evidence="3 4">CGMCC 1.3597</strain>
    </source>
</reference>
<evidence type="ECO:0000259" key="1">
    <source>
        <dbReference type="Pfam" id="PF01796"/>
    </source>
</evidence>
<feature type="domain" description="ChsH2 C-terminal OB-fold" evidence="1">
    <location>
        <begin position="58"/>
        <end position="118"/>
    </location>
</feature>
<name>A0A202E8M5_9EURY</name>
<dbReference type="PANTHER" id="PTHR34075">
    <property type="entry name" value="BLR3430 PROTEIN"/>
    <property type="match status" value="1"/>
</dbReference>
<evidence type="ECO:0000259" key="2">
    <source>
        <dbReference type="Pfam" id="PF12172"/>
    </source>
</evidence>
<proteinExistence type="predicted"/>
<dbReference type="AlphaFoldDB" id="A0A202E8M5"/>
<dbReference type="OrthoDB" id="9573at2157"/>